<dbReference type="Pfam" id="PF01850">
    <property type="entry name" value="PIN"/>
    <property type="match status" value="1"/>
</dbReference>
<dbReference type="GO" id="GO:0090729">
    <property type="term" value="F:toxin activity"/>
    <property type="evidence" value="ECO:0007669"/>
    <property type="project" value="UniProtKB-KW"/>
</dbReference>
<reference evidence="7 8" key="1">
    <citation type="submission" date="2014-02" db="EMBL/GenBank/DDBJ databases">
        <title>Genome Sequence of an Hyperthermophilic Archaeon, Thermococcus nautili 30-1, producing viral vesicles.</title>
        <authorList>
            <person name="Oberto J."/>
            <person name="Gaudin M."/>
            <person name="Cossu M."/>
            <person name="Gorlas A."/>
            <person name="Slesarev A."/>
            <person name="Marguet E."/>
            <person name="Forterre P."/>
        </authorList>
    </citation>
    <scope>NUCLEOTIDE SEQUENCE [LARGE SCALE GENOMIC DNA]</scope>
    <source>
        <strain evidence="7 8">30-1</strain>
    </source>
</reference>
<gene>
    <name evidence="5" type="primary">vapC</name>
    <name evidence="7" type="ORF">BD01_0789</name>
</gene>
<dbReference type="EMBL" id="CP007264">
    <property type="protein sequence ID" value="AHL22411.1"/>
    <property type="molecule type" value="Genomic_DNA"/>
</dbReference>
<dbReference type="InterPro" id="IPR029060">
    <property type="entry name" value="PIN-like_dom_sf"/>
</dbReference>
<comment type="cofactor">
    <cofactor evidence="5">
        <name>Mg(2+)</name>
        <dbReference type="ChEBI" id="CHEBI:18420"/>
    </cofactor>
</comment>
<keyword evidence="3 5" id="KW-0479">Metal-binding</keyword>
<protein>
    <recommendedName>
        <fullName evidence="5">Ribonuclease VapC</fullName>
        <shortName evidence="5">RNase VapC</shortName>
        <ecNumber evidence="5">3.1.-.-</ecNumber>
    </recommendedName>
    <alternativeName>
        <fullName evidence="5">Putative toxin VapC</fullName>
    </alternativeName>
</protein>
<feature type="binding site" evidence="5">
    <location>
        <position position="5"/>
    </location>
    <ligand>
        <name>Mg(2+)</name>
        <dbReference type="ChEBI" id="CHEBI:18420"/>
    </ligand>
</feature>
<dbReference type="InterPro" id="IPR039018">
    <property type="entry name" value="VapC20-like"/>
</dbReference>
<evidence type="ECO:0000313" key="7">
    <source>
        <dbReference type="EMBL" id="AHL22411.1"/>
    </source>
</evidence>
<keyword evidence="5" id="KW-0800">Toxin</keyword>
<keyword evidence="8" id="KW-1185">Reference proteome</keyword>
<dbReference type="GO" id="GO:0016787">
    <property type="term" value="F:hydrolase activity"/>
    <property type="evidence" value="ECO:0007669"/>
    <property type="project" value="UniProtKB-KW"/>
</dbReference>
<dbReference type="EC" id="3.1.-.-" evidence="5"/>
<evidence type="ECO:0000259" key="6">
    <source>
        <dbReference type="SMART" id="SM00670"/>
    </source>
</evidence>
<dbReference type="InterPro" id="IPR022907">
    <property type="entry name" value="VapC_family"/>
</dbReference>
<organism evidence="7 8">
    <name type="scientific">Thermococcus nautili</name>
    <dbReference type="NCBI Taxonomy" id="195522"/>
    <lineage>
        <taxon>Archaea</taxon>
        <taxon>Methanobacteriati</taxon>
        <taxon>Methanobacteriota</taxon>
        <taxon>Thermococci</taxon>
        <taxon>Thermococcales</taxon>
        <taxon>Thermococcaceae</taxon>
        <taxon>Thermococcus</taxon>
    </lineage>
</organism>
<feature type="binding site" evidence="5">
    <location>
        <position position="106"/>
    </location>
    <ligand>
        <name>Mg(2+)</name>
        <dbReference type="ChEBI" id="CHEBI:18420"/>
    </ligand>
</feature>
<dbReference type="HOGENOM" id="CLU_1850734_0_0_2"/>
<dbReference type="HAMAP" id="MF_00265">
    <property type="entry name" value="VapC_Nob1"/>
    <property type="match status" value="1"/>
</dbReference>
<evidence type="ECO:0000256" key="2">
    <source>
        <dbReference type="ARBA" id="ARBA00022722"/>
    </source>
</evidence>
<dbReference type="GO" id="GO:0016075">
    <property type="term" value="P:rRNA catabolic process"/>
    <property type="evidence" value="ECO:0007669"/>
    <property type="project" value="TreeGrafter"/>
</dbReference>
<keyword evidence="5" id="KW-0460">Magnesium</keyword>
<dbReference type="SUPFAM" id="SSF88723">
    <property type="entry name" value="PIN domain-like"/>
    <property type="match status" value="1"/>
</dbReference>
<evidence type="ECO:0000256" key="3">
    <source>
        <dbReference type="ARBA" id="ARBA00022723"/>
    </source>
</evidence>
<name>W8P102_9EURY</name>
<comment type="similarity">
    <text evidence="5">Belongs to the PINc/VapC protein family.</text>
</comment>
<feature type="domain" description="PIN" evidence="6">
    <location>
        <begin position="1"/>
        <end position="130"/>
    </location>
</feature>
<proteinExistence type="inferred from homology"/>
<dbReference type="KEGG" id="tnu:BD01_0789"/>
<keyword evidence="4 5" id="KW-0378">Hydrolase</keyword>
<dbReference type="Proteomes" id="UP000019434">
    <property type="component" value="Chromosome"/>
</dbReference>
<evidence type="ECO:0000313" key="8">
    <source>
        <dbReference type="Proteomes" id="UP000019434"/>
    </source>
</evidence>
<dbReference type="PANTHER" id="PTHR42188:SF1">
    <property type="entry name" value="23S RRNA-SPECIFIC ENDONUCLEASE VAPC20"/>
    <property type="match status" value="1"/>
</dbReference>
<dbReference type="InterPro" id="IPR002716">
    <property type="entry name" value="PIN_dom"/>
</dbReference>
<dbReference type="eggNOG" id="arCOG00715">
    <property type="taxonomic scope" value="Archaea"/>
</dbReference>
<evidence type="ECO:0000256" key="5">
    <source>
        <dbReference type="HAMAP-Rule" id="MF_00265"/>
    </source>
</evidence>
<comment type="function">
    <text evidence="5">Toxic component of a toxin-antitoxin (TA) system. An RNase.</text>
</comment>
<dbReference type="OrthoDB" id="41298at2157"/>
<dbReference type="STRING" id="195522.BD01_0789"/>
<dbReference type="AlphaFoldDB" id="W8P102"/>
<evidence type="ECO:0000256" key="1">
    <source>
        <dbReference type="ARBA" id="ARBA00022649"/>
    </source>
</evidence>
<dbReference type="GO" id="GO:0004521">
    <property type="term" value="F:RNA endonuclease activity"/>
    <property type="evidence" value="ECO:0007669"/>
    <property type="project" value="InterPro"/>
</dbReference>
<evidence type="ECO:0000256" key="4">
    <source>
        <dbReference type="ARBA" id="ARBA00022801"/>
    </source>
</evidence>
<accession>W8P102</accession>
<dbReference type="RefSeq" id="WP_042690224.1">
    <property type="nucleotide sequence ID" value="NZ_CP007264.1"/>
</dbReference>
<dbReference type="Gene3D" id="3.40.50.1010">
    <property type="entry name" value="5'-nuclease"/>
    <property type="match status" value="1"/>
</dbReference>
<sequence>MRFIDANVFIYAFLRPKKEPPENVKEIKERAKAILTRVSDGEHVVTTVVHLSEVANVVESRGGKKKAVEVVLAVLTSENIEVLPVSPSDYLKATLIAEEKNLGVNDALAYVKMKELDIEEIYTFDRDFEKLDVRVVKV</sequence>
<dbReference type="GeneID" id="82171526"/>
<dbReference type="CDD" id="cd09854">
    <property type="entry name" value="PIN_VapC-like"/>
    <property type="match status" value="1"/>
</dbReference>
<dbReference type="SMART" id="SM00670">
    <property type="entry name" value="PINc"/>
    <property type="match status" value="1"/>
</dbReference>
<dbReference type="GO" id="GO:0000287">
    <property type="term" value="F:magnesium ion binding"/>
    <property type="evidence" value="ECO:0007669"/>
    <property type="project" value="UniProtKB-UniRule"/>
</dbReference>
<dbReference type="PANTHER" id="PTHR42188">
    <property type="entry name" value="23S RRNA-SPECIFIC ENDONUCLEASE VAPC20"/>
    <property type="match status" value="1"/>
</dbReference>
<keyword evidence="2 5" id="KW-0540">Nuclease</keyword>
<keyword evidence="1 5" id="KW-1277">Toxin-antitoxin system</keyword>